<dbReference type="SMART" id="SM00896">
    <property type="entry name" value="FDX-ACB"/>
    <property type="match status" value="1"/>
</dbReference>
<dbReference type="Pfam" id="PF03483">
    <property type="entry name" value="B3_4"/>
    <property type="match status" value="1"/>
</dbReference>
<evidence type="ECO:0000256" key="5">
    <source>
        <dbReference type="ARBA" id="ARBA00022555"/>
    </source>
</evidence>
<evidence type="ECO:0000256" key="7">
    <source>
        <dbReference type="ARBA" id="ARBA00022723"/>
    </source>
</evidence>
<evidence type="ECO:0000256" key="15">
    <source>
        <dbReference type="HAMAP-Rule" id="MF_00283"/>
    </source>
</evidence>
<dbReference type="InterPro" id="IPR045864">
    <property type="entry name" value="aa-tRNA-synth_II/BPL/LPL"/>
</dbReference>
<dbReference type="PROSITE" id="PS51483">
    <property type="entry name" value="B5"/>
    <property type="match status" value="1"/>
</dbReference>
<dbReference type="GO" id="GO:0005524">
    <property type="term" value="F:ATP binding"/>
    <property type="evidence" value="ECO:0007669"/>
    <property type="project" value="UniProtKB-UniRule"/>
</dbReference>
<keyword evidence="12 15" id="KW-0648">Protein biosynthesis</keyword>
<dbReference type="InterPro" id="IPR004532">
    <property type="entry name" value="Phe-tRNA-ligase_IIc_bsu_bact"/>
</dbReference>
<dbReference type="InterPro" id="IPR005146">
    <property type="entry name" value="B3/B4_tRNA-bd"/>
</dbReference>
<evidence type="ECO:0000256" key="6">
    <source>
        <dbReference type="ARBA" id="ARBA00022598"/>
    </source>
</evidence>
<dbReference type="Gene3D" id="3.30.56.10">
    <property type="match status" value="2"/>
</dbReference>
<keyword evidence="11 16" id="KW-0694">RNA-binding</keyword>
<dbReference type="FunFam" id="3.30.70.380:FF:000001">
    <property type="entry name" value="Phenylalanine--tRNA ligase beta subunit"/>
    <property type="match status" value="1"/>
</dbReference>
<evidence type="ECO:0000256" key="8">
    <source>
        <dbReference type="ARBA" id="ARBA00022741"/>
    </source>
</evidence>
<keyword evidence="8 15" id="KW-0547">Nucleotide-binding</keyword>
<evidence type="ECO:0000256" key="10">
    <source>
        <dbReference type="ARBA" id="ARBA00022842"/>
    </source>
</evidence>
<dbReference type="InterPro" id="IPR020825">
    <property type="entry name" value="Phe-tRNA_synthase-like_B3/B4"/>
</dbReference>
<dbReference type="GO" id="GO:0004826">
    <property type="term" value="F:phenylalanine-tRNA ligase activity"/>
    <property type="evidence" value="ECO:0007669"/>
    <property type="project" value="UniProtKB-UniRule"/>
</dbReference>
<dbReference type="CDD" id="cd02796">
    <property type="entry name" value="tRNA_bind_bactPheRS"/>
    <property type="match status" value="1"/>
</dbReference>
<reference evidence="20" key="1">
    <citation type="journal article" date="2011" name="Environ. Microbiol.">
        <title>Time-series analyses of Monterey Bay coastal microbial picoplankton using a 'genome proxy' microarray.</title>
        <authorList>
            <person name="Rich V.I."/>
            <person name="Pham V.D."/>
            <person name="Eppley J."/>
            <person name="Shi Y."/>
            <person name="DeLong E.F."/>
        </authorList>
    </citation>
    <scope>NUCLEOTIDE SEQUENCE</scope>
</reference>
<dbReference type="SMART" id="SM00873">
    <property type="entry name" value="B3_4"/>
    <property type="match status" value="1"/>
</dbReference>
<comment type="catalytic activity">
    <reaction evidence="14 15">
        <text>tRNA(Phe) + L-phenylalanine + ATP = L-phenylalanyl-tRNA(Phe) + AMP + diphosphate + H(+)</text>
        <dbReference type="Rhea" id="RHEA:19413"/>
        <dbReference type="Rhea" id="RHEA-COMP:9668"/>
        <dbReference type="Rhea" id="RHEA-COMP:9699"/>
        <dbReference type="ChEBI" id="CHEBI:15378"/>
        <dbReference type="ChEBI" id="CHEBI:30616"/>
        <dbReference type="ChEBI" id="CHEBI:33019"/>
        <dbReference type="ChEBI" id="CHEBI:58095"/>
        <dbReference type="ChEBI" id="CHEBI:78442"/>
        <dbReference type="ChEBI" id="CHEBI:78531"/>
        <dbReference type="ChEBI" id="CHEBI:456215"/>
        <dbReference type="EC" id="6.1.1.20"/>
    </reaction>
</comment>
<dbReference type="NCBIfam" id="TIGR00472">
    <property type="entry name" value="pheT_bact"/>
    <property type="match status" value="1"/>
</dbReference>
<dbReference type="InterPro" id="IPR033714">
    <property type="entry name" value="tRNA_bind_bactPheRS"/>
</dbReference>
<evidence type="ECO:0000256" key="11">
    <source>
        <dbReference type="ARBA" id="ARBA00022884"/>
    </source>
</evidence>
<comment type="similarity">
    <text evidence="2 15">Belongs to the phenylalanyl-tRNA synthetase beta subunit family. Type 1 subfamily.</text>
</comment>
<accession>E0XSB3</accession>
<dbReference type="PANTHER" id="PTHR10947:SF0">
    <property type="entry name" value="PHENYLALANINE--TRNA LIGASE BETA SUBUNIT"/>
    <property type="match status" value="1"/>
</dbReference>
<protein>
    <recommendedName>
        <fullName evidence="15">Phenylalanine--tRNA ligase beta subunit</fullName>
        <ecNumber evidence="15">6.1.1.20</ecNumber>
    </recommendedName>
    <alternativeName>
        <fullName evidence="15">Phenylalanyl-tRNA synthetase beta subunit</fullName>
        <shortName evidence="15">PheRS</shortName>
    </alternativeName>
</protein>
<dbReference type="SUPFAM" id="SSF55681">
    <property type="entry name" value="Class II aaRS and biotin synthetases"/>
    <property type="match status" value="1"/>
</dbReference>
<keyword evidence="13 15" id="KW-0030">Aminoacyl-tRNA synthetase</keyword>
<dbReference type="InterPro" id="IPR005121">
    <property type="entry name" value="Fdx_antiC-bd"/>
</dbReference>
<dbReference type="Pfam" id="PF03484">
    <property type="entry name" value="B5"/>
    <property type="match status" value="1"/>
</dbReference>
<evidence type="ECO:0000256" key="14">
    <source>
        <dbReference type="ARBA" id="ARBA00049255"/>
    </source>
</evidence>
<dbReference type="GO" id="GO:0000287">
    <property type="term" value="F:magnesium ion binding"/>
    <property type="evidence" value="ECO:0007669"/>
    <property type="project" value="UniProtKB-UniRule"/>
</dbReference>
<evidence type="ECO:0000256" key="4">
    <source>
        <dbReference type="ARBA" id="ARBA00022490"/>
    </source>
</evidence>
<gene>
    <name evidence="15" type="primary">pheT</name>
</gene>
<organism evidence="20">
    <name type="scientific">uncultured actinobacterium HF0070_17F14</name>
    <dbReference type="NCBI Taxonomy" id="711000"/>
    <lineage>
        <taxon>Bacteria</taxon>
        <taxon>Bacillati</taxon>
        <taxon>Actinomycetota</taxon>
        <taxon>Actinomycetes</taxon>
        <taxon>environmental samples</taxon>
    </lineage>
</organism>
<dbReference type="CDD" id="cd00769">
    <property type="entry name" value="PheRS_beta_core"/>
    <property type="match status" value="1"/>
</dbReference>
<dbReference type="Pfam" id="PF17759">
    <property type="entry name" value="tRNA_synthFbeta"/>
    <property type="match status" value="1"/>
</dbReference>
<dbReference type="SUPFAM" id="SSF46955">
    <property type="entry name" value="Putative DNA-binding domain"/>
    <property type="match status" value="1"/>
</dbReference>
<keyword evidence="6 15" id="KW-0436">Ligase</keyword>
<dbReference type="InterPro" id="IPR012340">
    <property type="entry name" value="NA-bd_OB-fold"/>
</dbReference>
<dbReference type="PROSITE" id="PS51447">
    <property type="entry name" value="FDX_ACB"/>
    <property type="match status" value="1"/>
</dbReference>
<evidence type="ECO:0000256" key="16">
    <source>
        <dbReference type="PROSITE-ProRule" id="PRU00209"/>
    </source>
</evidence>
<feature type="binding site" evidence="15">
    <location>
        <position position="462"/>
    </location>
    <ligand>
        <name>Mg(2+)</name>
        <dbReference type="ChEBI" id="CHEBI:18420"/>
        <note>shared with alpha subunit</note>
    </ligand>
</feature>
<evidence type="ECO:0000259" key="17">
    <source>
        <dbReference type="PROSITE" id="PS50886"/>
    </source>
</evidence>
<comment type="subunit">
    <text evidence="3 15">Tetramer of two alpha and two beta subunits.</text>
</comment>
<keyword evidence="9 15" id="KW-0067">ATP-binding</keyword>
<dbReference type="AlphaFoldDB" id="E0XSB3"/>
<dbReference type="Pfam" id="PF03147">
    <property type="entry name" value="FDX-ACB"/>
    <property type="match status" value="1"/>
</dbReference>
<dbReference type="SUPFAM" id="SSF56037">
    <property type="entry name" value="PheT/TilS domain"/>
    <property type="match status" value="1"/>
</dbReference>
<dbReference type="Gene3D" id="3.50.40.10">
    <property type="entry name" value="Phenylalanyl-trna Synthetase, Chain B, domain 3"/>
    <property type="match status" value="1"/>
</dbReference>
<keyword evidence="5 16" id="KW-0820">tRNA-binding</keyword>
<evidence type="ECO:0000256" key="13">
    <source>
        <dbReference type="ARBA" id="ARBA00023146"/>
    </source>
</evidence>
<evidence type="ECO:0000259" key="18">
    <source>
        <dbReference type="PROSITE" id="PS51447"/>
    </source>
</evidence>
<sequence>MKVTLSWLREFAPGIDGDPVELGETLSALGLAVEEMETIGEIADGVVLAKVLDLRPHPDADKIQLVDVDRGGGQPLQVCCGAFNMAVGDLIPFATIGTVMPNGMEIAQREMRGQMSNGMCCAADEIGLVSDDNGIYILNDVVVDGAELGMPLAEAIGMQVDVLWDLEVNANRPDAMSVAGVARDLAAALGVEFRFPEYEITTTDEPVDGLLDIRIEDPELCGRFVATVLRNVRVGESPAWMQQRLIQLGMRPINSIVDISNYVMLELGQPNHTFDLATIPDGRLNIRRARDGETLVTLDDIERSLETNDGVITNESDTIISLAGVMGGATTEISDSTTEVLLEMAWWDPPSISRTVKRLNVPSEASSRFRRGADWGDNIDRAMRRFVQLAAESGITAVSGFVDVPGTTPDRAPVPVRVAKVNGLLGTELTADDMAAHLSSIGFEVTIAGDTLHVVVPTWRWDTATETDIAEEVGRMFGYENIPRTVPKGDDPGGLSQYQKDRRLVREVLLGAGCDETLPMPFLAPGDLAKAGLPEDGVTLTNPLHAEESVLRTSLLPGQLKAIAYNQSHRNPDVRFFEIDHVFLPAADGEILPDEREHLAVAIAGEEAPTAVALLDALDRALALPNVQLAPARPAGLHPTRSADVVIAGRTRGHVGEVDPAVLEAYSVEGRVAWLELDLGAVLDGPHGNRTYTPVSKFPSSDIDLAFVVGEDVAASRIEASLRKGGGALLTDVGLFDVYRGPGVDNGARSLTYRLRFQATDRTLTDSDVADVRQACIDQVVKKTGAVLRS</sequence>
<dbReference type="InterPro" id="IPR002547">
    <property type="entry name" value="tRNA-bd_dom"/>
</dbReference>
<evidence type="ECO:0000256" key="3">
    <source>
        <dbReference type="ARBA" id="ARBA00011209"/>
    </source>
</evidence>
<comment type="cofactor">
    <cofactor evidence="15">
        <name>Mg(2+)</name>
        <dbReference type="ChEBI" id="CHEBI:18420"/>
    </cofactor>
    <text evidence="15">Binds 2 magnesium ions per tetramer.</text>
</comment>
<evidence type="ECO:0000256" key="1">
    <source>
        <dbReference type="ARBA" id="ARBA00004496"/>
    </source>
</evidence>
<feature type="binding site" evidence="15">
    <location>
        <position position="472"/>
    </location>
    <ligand>
        <name>Mg(2+)</name>
        <dbReference type="ChEBI" id="CHEBI:18420"/>
        <note>shared with alpha subunit</note>
    </ligand>
</feature>
<feature type="binding site" evidence="15">
    <location>
        <position position="471"/>
    </location>
    <ligand>
        <name>Mg(2+)</name>
        <dbReference type="ChEBI" id="CHEBI:18420"/>
        <note>shared with alpha subunit</note>
    </ligand>
</feature>
<dbReference type="PROSITE" id="PS50886">
    <property type="entry name" value="TRBD"/>
    <property type="match status" value="1"/>
</dbReference>
<dbReference type="GO" id="GO:0000049">
    <property type="term" value="F:tRNA binding"/>
    <property type="evidence" value="ECO:0007669"/>
    <property type="project" value="UniProtKB-UniRule"/>
</dbReference>
<dbReference type="InterPro" id="IPR009061">
    <property type="entry name" value="DNA-bd_dom_put_sf"/>
</dbReference>
<proteinExistence type="inferred from homology"/>
<dbReference type="Gene3D" id="3.30.70.380">
    <property type="entry name" value="Ferrodoxin-fold anticodon-binding domain"/>
    <property type="match status" value="1"/>
</dbReference>
<feature type="domain" description="B5" evidence="19">
    <location>
        <begin position="409"/>
        <end position="484"/>
    </location>
</feature>
<dbReference type="HAMAP" id="MF_00283">
    <property type="entry name" value="Phe_tRNA_synth_beta1"/>
    <property type="match status" value="1"/>
</dbReference>
<dbReference type="GO" id="GO:0009328">
    <property type="term" value="C:phenylalanine-tRNA ligase complex"/>
    <property type="evidence" value="ECO:0007669"/>
    <property type="project" value="TreeGrafter"/>
</dbReference>
<dbReference type="SUPFAM" id="SSF54991">
    <property type="entry name" value="Anticodon-binding domain of PheRS"/>
    <property type="match status" value="1"/>
</dbReference>
<dbReference type="EMBL" id="GU474860">
    <property type="protein sequence ID" value="ADI17304.1"/>
    <property type="molecule type" value="Genomic_DNA"/>
</dbReference>
<dbReference type="InterPro" id="IPR045060">
    <property type="entry name" value="Phe-tRNA-ligase_IIc_bsu"/>
</dbReference>
<dbReference type="GO" id="GO:0006432">
    <property type="term" value="P:phenylalanyl-tRNA aminoacylation"/>
    <property type="evidence" value="ECO:0007669"/>
    <property type="project" value="UniProtKB-UniRule"/>
</dbReference>
<dbReference type="Gene3D" id="2.40.50.140">
    <property type="entry name" value="Nucleic acid-binding proteins"/>
    <property type="match status" value="1"/>
</dbReference>
<dbReference type="EC" id="6.1.1.20" evidence="15"/>
<dbReference type="Gene3D" id="3.30.930.10">
    <property type="entry name" value="Bira Bifunctional Protein, Domain 2"/>
    <property type="match status" value="1"/>
</dbReference>
<dbReference type="Pfam" id="PF01588">
    <property type="entry name" value="tRNA_bind"/>
    <property type="match status" value="1"/>
</dbReference>
<dbReference type="InterPro" id="IPR036690">
    <property type="entry name" value="Fdx_antiC-bd_sf"/>
</dbReference>
<feature type="domain" description="FDX-ACB" evidence="18">
    <location>
        <begin position="696"/>
        <end position="789"/>
    </location>
</feature>
<evidence type="ECO:0000256" key="12">
    <source>
        <dbReference type="ARBA" id="ARBA00022917"/>
    </source>
</evidence>
<evidence type="ECO:0000256" key="2">
    <source>
        <dbReference type="ARBA" id="ARBA00008653"/>
    </source>
</evidence>
<dbReference type="PANTHER" id="PTHR10947">
    <property type="entry name" value="PHENYLALANYL-TRNA SYNTHETASE BETA CHAIN AND LEUCINE-RICH REPEAT-CONTAINING PROTEIN 47"/>
    <property type="match status" value="1"/>
</dbReference>
<evidence type="ECO:0000259" key="19">
    <source>
        <dbReference type="PROSITE" id="PS51483"/>
    </source>
</evidence>
<dbReference type="SMART" id="SM00874">
    <property type="entry name" value="B5"/>
    <property type="match status" value="1"/>
</dbReference>
<dbReference type="InterPro" id="IPR005147">
    <property type="entry name" value="tRNA_synthase_B5-dom"/>
</dbReference>
<comment type="subcellular location">
    <subcellularLocation>
        <location evidence="1 15">Cytoplasm</location>
    </subcellularLocation>
</comment>
<name>E0XSB3_9ACTN</name>
<dbReference type="SUPFAM" id="SSF50249">
    <property type="entry name" value="Nucleic acid-binding proteins"/>
    <property type="match status" value="1"/>
</dbReference>
<evidence type="ECO:0000313" key="20">
    <source>
        <dbReference type="EMBL" id="ADI17304.1"/>
    </source>
</evidence>
<feature type="binding site" evidence="15">
    <location>
        <position position="468"/>
    </location>
    <ligand>
        <name>Mg(2+)</name>
        <dbReference type="ChEBI" id="CHEBI:18420"/>
        <note>shared with alpha subunit</note>
    </ligand>
</feature>
<evidence type="ECO:0000256" key="9">
    <source>
        <dbReference type="ARBA" id="ARBA00022840"/>
    </source>
</evidence>
<keyword evidence="10 15" id="KW-0460">Magnesium</keyword>
<feature type="domain" description="TRNA-binding" evidence="17">
    <location>
        <begin position="40"/>
        <end position="149"/>
    </location>
</feature>
<keyword evidence="4 15" id="KW-0963">Cytoplasm</keyword>
<keyword evidence="7 15" id="KW-0479">Metal-binding</keyword>
<dbReference type="InterPro" id="IPR041616">
    <property type="entry name" value="PheRS_beta_core"/>
</dbReference>